<comment type="caution">
    <text evidence="3">The sequence shown here is derived from an EMBL/GenBank/DDBJ whole genome shotgun (WGS) entry which is preliminary data.</text>
</comment>
<dbReference type="EMBL" id="MFKF01000071">
    <property type="protein sequence ID" value="OGG55550.1"/>
    <property type="molecule type" value="Genomic_DNA"/>
</dbReference>
<dbReference type="SUPFAM" id="SSF49299">
    <property type="entry name" value="PKD domain"/>
    <property type="match status" value="1"/>
</dbReference>
<organism evidence="3 4">
    <name type="scientific">Handelsmanbacteria sp. (strain RIFCSPLOWO2_12_FULL_64_10)</name>
    <dbReference type="NCBI Taxonomy" id="1817868"/>
    <lineage>
        <taxon>Bacteria</taxon>
        <taxon>Candidatus Handelsmaniibacteriota</taxon>
    </lineage>
</organism>
<sequence>MLNGAGSSDPDNDPLTYTWTGPFGTATGVNPTVSLPHAGSPHTLTLTVDDGKGGTATDQVVVTVQDTTPPTVSLTVSPTSLWPPNHKMVKLATSISATDICDPSPTVSIAVTSNEPENGLGDGDTAPDWEVVNNEVSVRAERSGKGTGRIYTITVTATDASGNTATSTGTVTVGHDKGKSSKPVAGEPAPEAFGLDQSYPNPFNPSTTIRYALPEASNVSLVVYNLLGQQVRRLVSGVQGAGYHTAVWDGRDEAGRMAATGVYIYRLQAGAFTQVKKMLFAK</sequence>
<dbReference type="CDD" id="cd00146">
    <property type="entry name" value="PKD"/>
    <property type="match status" value="1"/>
</dbReference>
<reference evidence="3 4" key="1">
    <citation type="journal article" date="2016" name="Nat. Commun.">
        <title>Thousands of microbial genomes shed light on interconnected biogeochemical processes in an aquifer system.</title>
        <authorList>
            <person name="Anantharaman K."/>
            <person name="Brown C.T."/>
            <person name="Hug L.A."/>
            <person name="Sharon I."/>
            <person name="Castelle C.J."/>
            <person name="Probst A.J."/>
            <person name="Thomas B.C."/>
            <person name="Singh A."/>
            <person name="Wilkins M.J."/>
            <person name="Karaoz U."/>
            <person name="Brodie E.L."/>
            <person name="Williams K.H."/>
            <person name="Hubbard S.S."/>
            <person name="Banfield J.F."/>
        </authorList>
    </citation>
    <scope>NUCLEOTIDE SEQUENCE [LARGE SCALE GENOMIC DNA]</scope>
    <source>
        <strain evidence="4">RIFCSPLOWO2_12_FULL_64_10</strain>
    </source>
</reference>
<dbReference type="Pfam" id="PF17963">
    <property type="entry name" value="Big_9"/>
    <property type="match status" value="1"/>
</dbReference>
<name>A0A1F6D2L1_HANXR</name>
<feature type="domain" description="FlgD/Vpr Ig-like" evidence="2">
    <location>
        <begin position="208"/>
        <end position="269"/>
    </location>
</feature>
<evidence type="ECO:0000256" key="1">
    <source>
        <dbReference type="SAM" id="MobiDB-lite"/>
    </source>
</evidence>
<dbReference type="InterPro" id="IPR013783">
    <property type="entry name" value="Ig-like_fold"/>
</dbReference>
<dbReference type="Gene3D" id="2.60.40.4070">
    <property type="match status" value="1"/>
</dbReference>
<protein>
    <recommendedName>
        <fullName evidence="2">FlgD/Vpr Ig-like domain-containing protein</fullName>
    </recommendedName>
</protein>
<dbReference type="Gene3D" id="2.60.40.10">
    <property type="entry name" value="Immunoglobulins"/>
    <property type="match status" value="2"/>
</dbReference>
<dbReference type="NCBIfam" id="TIGR04183">
    <property type="entry name" value="Por_Secre_tail"/>
    <property type="match status" value="1"/>
</dbReference>
<evidence type="ECO:0000313" key="3">
    <source>
        <dbReference type="EMBL" id="OGG55550.1"/>
    </source>
</evidence>
<dbReference type="Proteomes" id="UP000178606">
    <property type="component" value="Unassembled WGS sequence"/>
</dbReference>
<dbReference type="Pfam" id="PF13860">
    <property type="entry name" value="FlgD_ig"/>
    <property type="match status" value="1"/>
</dbReference>
<dbReference type="InterPro" id="IPR025965">
    <property type="entry name" value="FlgD/Vpr_Ig-like"/>
</dbReference>
<dbReference type="AlphaFoldDB" id="A0A1F6D2L1"/>
<dbReference type="InterPro" id="IPR035986">
    <property type="entry name" value="PKD_dom_sf"/>
</dbReference>
<accession>A0A1F6D2L1</accession>
<evidence type="ECO:0000259" key="2">
    <source>
        <dbReference type="Pfam" id="PF13860"/>
    </source>
</evidence>
<proteinExistence type="predicted"/>
<dbReference type="InterPro" id="IPR026444">
    <property type="entry name" value="Secre_tail"/>
</dbReference>
<feature type="region of interest" description="Disordered" evidence="1">
    <location>
        <begin position="166"/>
        <end position="186"/>
    </location>
</feature>
<evidence type="ECO:0000313" key="4">
    <source>
        <dbReference type="Proteomes" id="UP000178606"/>
    </source>
</evidence>
<gene>
    <name evidence="3" type="ORF">A3F84_16655</name>
</gene>